<keyword evidence="3" id="KW-1185">Reference proteome</keyword>
<dbReference type="Gene3D" id="3.40.1580.10">
    <property type="entry name" value="SMI1/KNR4-like"/>
    <property type="match status" value="1"/>
</dbReference>
<dbReference type="OrthoDB" id="292716at2"/>
<dbReference type="RefSeq" id="WP_145259165.1">
    <property type="nucleotide sequence ID" value="NZ_CP036316.1"/>
</dbReference>
<feature type="domain" description="Knr4/Smi1-like" evidence="1">
    <location>
        <begin position="31"/>
        <end position="161"/>
    </location>
</feature>
<evidence type="ECO:0000259" key="1">
    <source>
        <dbReference type="Pfam" id="PF09346"/>
    </source>
</evidence>
<dbReference type="InterPro" id="IPR018958">
    <property type="entry name" value="Knr4/Smi1-like_dom"/>
</dbReference>
<dbReference type="Proteomes" id="UP000319976">
    <property type="component" value="Chromosome"/>
</dbReference>
<name>A0A517T406_9PLAN</name>
<protein>
    <submittedName>
        <fullName evidence="2">SMI1 / KNR4 family protein</fullName>
    </submittedName>
</protein>
<dbReference type="EMBL" id="CP036316">
    <property type="protein sequence ID" value="QDT63105.1"/>
    <property type="molecule type" value="Genomic_DNA"/>
</dbReference>
<accession>A0A517T406</accession>
<dbReference type="KEGG" id="chya:V22_03050"/>
<sequence length="178" mass="20066">MRNLIQELNDLKSADTLSSDEELNSPQLFPPLSESQVKEAEHELGFQLTDTLRRIFTGVANGGFGPQYGLLGLKGGMRNEDGKDVVGQYLSYRQPDPDDEFWQWPEALLPLGQLGCAMYLCVDCSTPQGPVTWFEPNSRSDIDTPWDDAFIPFADSTEEWLFSWIDGDDLFDRHVNDG</sequence>
<evidence type="ECO:0000313" key="2">
    <source>
        <dbReference type="EMBL" id="QDT63105.1"/>
    </source>
</evidence>
<gene>
    <name evidence="2" type="ORF">V22_03050</name>
</gene>
<dbReference type="AlphaFoldDB" id="A0A517T406"/>
<dbReference type="InterPro" id="IPR037883">
    <property type="entry name" value="Knr4/Smi1-like_sf"/>
</dbReference>
<reference evidence="2 3" key="1">
    <citation type="submission" date="2019-02" db="EMBL/GenBank/DDBJ databases">
        <title>Deep-cultivation of Planctomycetes and their phenomic and genomic characterization uncovers novel biology.</title>
        <authorList>
            <person name="Wiegand S."/>
            <person name="Jogler M."/>
            <person name="Boedeker C."/>
            <person name="Pinto D."/>
            <person name="Vollmers J."/>
            <person name="Rivas-Marin E."/>
            <person name="Kohn T."/>
            <person name="Peeters S.H."/>
            <person name="Heuer A."/>
            <person name="Rast P."/>
            <person name="Oberbeckmann S."/>
            <person name="Bunk B."/>
            <person name="Jeske O."/>
            <person name="Meyerdierks A."/>
            <person name="Storesund J.E."/>
            <person name="Kallscheuer N."/>
            <person name="Luecker S."/>
            <person name="Lage O.M."/>
            <person name="Pohl T."/>
            <person name="Merkel B.J."/>
            <person name="Hornburger P."/>
            <person name="Mueller R.-W."/>
            <person name="Bruemmer F."/>
            <person name="Labrenz M."/>
            <person name="Spormann A.M."/>
            <person name="Op den Camp H."/>
            <person name="Overmann J."/>
            <person name="Amann R."/>
            <person name="Jetten M.S.M."/>
            <person name="Mascher T."/>
            <person name="Medema M.H."/>
            <person name="Devos D.P."/>
            <person name="Kaster A.-K."/>
            <person name="Ovreas L."/>
            <person name="Rohde M."/>
            <person name="Galperin M.Y."/>
            <person name="Jogler C."/>
        </authorList>
    </citation>
    <scope>NUCLEOTIDE SEQUENCE [LARGE SCALE GENOMIC DNA]</scope>
    <source>
        <strain evidence="2 3">V22</strain>
    </source>
</reference>
<dbReference type="SUPFAM" id="SSF160631">
    <property type="entry name" value="SMI1/KNR4-like"/>
    <property type="match status" value="1"/>
</dbReference>
<evidence type="ECO:0000313" key="3">
    <source>
        <dbReference type="Proteomes" id="UP000319976"/>
    </source>
</evidence>
<dbReference type="Pfam" id="PF09346">
    <property type="entry name" value="SMI1_KNR4"/>
    <property type="match status" value="1"/>
</dbReference>
<proteinExistence type="predicted"/>
<organism evidence="2 3">
    <name type="scientific">Calycomorphotria hydatis</name>
    <dbReference type="NCBI Taxonomy" id="2528027"/>
    <lineage>
        <taxon>Bacteria</taxon>
        <taxon>Pseudomonadati</taxon>
        <taxon>Planctomycetota</taxon>
        <taxon>Planctomycetia</taxon>
        <taxon>Planctomycetales</taxon>
        <taxon>Planctomycetaceae</taxon>
        <taxon>Calycomorphotria</taxon>
    </lineage>
</organism>